<dbReference type="InterPro" id="IPR036249">
    <property type="entry name" value="Thioredoxin-like_sf"/>
</dbReference>
<reference evidence="1 2" key="1">
    <citation type="submission" date="2019-09" db="EMBL/GenBank/DDBJ databases">
        <title>Draft genome sequence of Bacillus sp. JC-7.</title>
        <authorList>
            <person name="Tanaka N."/>
            <person name="Shiwa Y."/>
            <person name="Fujita N."/>
            <person name="Tanasupawat S."/>
        </authorList>
    </citation>
    <scope>NUCLEOTIDE SEQUENCE [LARGE SCALE GENOMIC DNA]</scope>
    <source>
        <strain evidence="1 2">JC-7</strain>
    </source>
</reference>
<dbReference type="PANTHER" id="PTHR33558">
    <property type="entry name" value="GLUTAREDOXIN-LIKE PROTEIN C5ORF63 HOMOLOG"/>
    <property type="match status" value="1"/>
</dbReference>
<dbReference type="Proteomes" id="UP000391919">
    <property type="component" value="Unassembled WGS sequence"/>
</dbReference>
<evidence type="ECO:0000313" key="1">
    <source>
        <dbReference type="EMBL" id="GER69736.1"/>
    </source>
</evidence>
<organism evidence="1 2">
    <name type="scientific">Weizmannia acidilactici</name>
    <dbReference type="NCBI Taxonomy" id="2607726"/>
    <lineage>
        <taxon>Bacteria</taxon>
        <taxon>Bacillati</taxon>
        <taxon>Bacillota</taxon>
        <taxon>Bacilli</taxon>
        <taxon>Bacillales</taxon>
        <taxon>Bacillaceae</taxon>
        <taxon>Heyndrickxia</taxon>
    </lineage>
</organism>
<keyword evidence="2" id="KW-1185">Reference proteome</keyword>
<dbReference type="Pfam" id="PF05768">
    <property type="entry name" value="Glrx-like"/>
    <property type="match status" value="1"/>
</dbReference>
<dbReference type="InterPro" id="IPR008554">
    <property type="entry name" value="Glutaredoxin-like"/>
</dbReference>
<protein>
    <submittedName>
        <fullName evidence="1">Thioredoxin family protein</fullName>
    </submittedName>
</protein>
<accession>A0A5J4J420</accession>
<sequence>MELTLYTRKHCPLCEEAKELLHLLQKEIPFRLVERDIEKNDGWMERYGLMIPVVEFEGEVIQYGRIHEFAIRQRLHEKIDP</sequence>
<name>A0A5J4J420_9BACI</name>
<dbReference type="RefSeq" id="WP_151681312.1">
    <property type="nucleotide sequence ID" value="NZ_BKZP01000003.1"/>
</dbReference>
<dbReference type="PANTHER" id="PTHR33558:SF1">
    <property type="entry name" value="GLUTAREDOXIN-LIKE PROTEIN C5ORF63 HOMOLOG"/>
    <property type="match status" value="1"/>
</dbReference>
<dbReference type="SUPFAM" id="SSF52833">
    <property type="entry name" value="Thioredoxin-like"/>
    <property type="match status" value="1"/>
</dbReference>
<comment type="caution">
    <text evidence="1">The sequence shown here is derived from an EMBL/GenBank/DDBJ whole genome shotgun (WGS) entry which is preliminary data.</text>
</comment>
<gene>
    <name evidence="1" type="ORF">BpJC7_10390</name>
</gene>
<dbReference type="InterPro" id="IPR052565">
    <property type="entry name" value="Glutaredoxin-like_YDR286C"/>
</dbReference>
<proteinExistence type="predicted"/>
<dbReference type="Gene3D" id="3.40.30.10">
    <property type="entry name" value="Glutaredoxin"/>
    <property type="match status" value="1"/>
</dbReference>
<dbReference type="AlphaFoldDB" id="A0A5J4J420"/>
<evidence type="ECO:0000313" key="2">
    <source>
        <dbReference type="Proteomes" id="UP000391919"/>
    </source>
</evidence>
<dbReference type="EMBL" id="BKZQ01000010">
    <property type="protein sequence ID" value="GER69736.1"/>
    <property type="molecule type" value="Genomic_DNA"/>
</dbReference>